<feature type="binding site" evidence="4">
    <location>
        <position position="708"/>
    </location>
    <ligand>
        <name>S-adenosyl-L-methionine</name>
        <dbReference type="ChEBI" id="CHEBI:59789"/>
    </ligand>
</feature>
<keyword evidence="2 4" id="KW-0808">Transferase</keyword>
<evidence type="ECO:0000256" key="5">
    <source>
        <dbReference type="SAM" id="MobiDB-lite"/>
    </source>
</evidence>
<dbReference type="Proteomes" id="UP001530293">
    <property type="component" value="Unassembled WGS sequence"/>
</dbReference>
<keyword evidence="3 4" id="KW-0949">S-adenosyl-L-methionine</keyword>
<evidence type="ECO:0000259" key="6">
    <source>
        <dbReference type="Pfam" id="PF13847"/>
    </source>
</evidence>
<dbReference type="PROSITE" id="PS51687">
    <property type="entry name" value="SAM_MT_RNA_M5U"/>
    <property type="match status" value="1"/>
</dbReference>
<feature type="compositionally biased region" description="Polar residues" evidence="5">
    <location>
        <begin position="53"/>
        <end position="62"/>
    </location>
</feature>
<feature type="region of interest" description="Disordered" evidence="5">
    <location>
        <begin position="377"/>
        <end position="398"/>
    </location>
</feature>
<protein>
    <recommendedName>
        <fullName evidence="6">Methyltransferase domain-containing protein</fullName>
    </recommendedName>
</protein>
<feature type="region of interest" description="Disordered" evidence="5">
    <location>
        <begin position="172"/>
        <end position="236"/>
    </location>
</feature>
<accession>A0ABD3N7F9</accession>
<feature type="binding site" evidence="4">
    <location>
        <position position="655"/>
    </location>
    <ligand>
        <name>S-adenosyl-L-methionine</name>
        <dbReference type="ChEBI" id="CHEBI:59789"/>
    </ligand>
</feature>
<feature type="region of interest" description="Disordered" evidence="5">
    <location>
        <begin position="524"/>
        <end position="544"/>
    </location>
</feature>
<dbReference type="SUPFAM" id="SSF53335">
    <property type="entry name" value="S-adenosyl-L-methionine-dependent methyltransferases"/>
    <property type="match status" value="1"/>
</dbReference>
<evidence type="ECO:0000256" key="1">
    <source>
        <dbReference type="ARBA" id="ARBA00022603"/>
    </source>
</evidence>
<dbReference type="GO" id="GO:0032259">
    <property type="term" value="P:methylation"/>
    <property type="evidence" value="ECO:0007669"/>
    <property type="project" value="UniProtKB-KW"/>
</dbReference>
<dbReference type="EMBL" id="JALLBG020000020">
    <property type="protein sequence ID" value="KAL3771827.1"/>
    <property type="molecule type" value="Genomic_DNA"/>
</dbReference>
<feature type="binding site" evidence="4">
    <location>
        <position position="599"/>
    </location>
    <ligand>
        <name>S-adenosyl-L-methionine</name>
        <dbReference type="ChEBI" id="CHEBI:59789"/>
    </ligand>
</feature>
<dbReference type="PANTHER" id="PTHR45904">
    <property type="entry name" value="TRNA (URACIL-5-)-METHYLTRANSFERASE"/>
    <property type="match status" value="1"/>
</dbReference>
<keyword evidence="1 4" id="KW-0489">Methyltransferase</keyword>
<dbReference type="InterPro" id="IPR025714">
    <property type="entry name" value="Methyltranfer_dom"/>
</dbReference>
<organism evidence="7 8">
    <name type="scientific">Discostella pseudostelligera</name>
    <dbReference type="NCBI Taxonomy" id="259834"/>
    <lineage>
        <taxon>Eukaryota</taxon>
        <taxon>Sar</taxon>
        <taxon>Stramenopiles</taxon>
        <taxon>Ochrophyta</taxon>
        <taxon>Bacillariophyta</taxon>
        <taxon>Coscinodiscophyceae</taxon>
        <taxon>Thalassiosirophycidae</taxon>
        <taxon>Stephanodiscales</taxon>
        <taxon>Stephanodiscaceae</taxon>
        <taxon>Discostella</taxon>
    </lineage>
</organism>
<evidence type="ECO:0000313" key="8">
    <source>
        <dbReference type="Proteomes" id="UP001530293"/>
    </source>
</evidence>
<feature type="domain" description="Methyltransferase" evidence="6">
    <location>
        <begin position="628"/>
        <end position="691"/>
    </location>
</feature>
<evidence type="ECO:0000313" key="7">
    <source>
        <dbReference type="EMBL" id="KAL3771827.1"/>
    </source>
</evidence>
<dbReference type="Pfam" id="PF13847">
    <property type="entry name" value="Methyltransf_31"/>
    <property type="match status" value="1"/>
</dbReference>
<dbReference type="PANTHER" id="PTHR45904:SF2">
    <property type="entry name" value="TRNA (URACIL-5-)-METHYLTRANSFERASE HOMOLOG A"/>
    <property type="match status" value="1"/>
</dbReference>
<evidence type="ECO:0000256" key="3">
    <source>
        <dbReference type="ARBA" id="ARBA00022691"/>
    </source>
</evidence>
<dbReference type="InterPro" id="IPR010280">
    <property type="entry name" value="U5_MeTrfase_fam"/>
</dbReference>
<reference evidence="7 8" key="1">
    <citation type="submission" date="2024-10" db="EMBL/GenBank/DDBJ databases">
        <title>Updated reference genomes for cyclostephanoid diatoms.</title>
        <authorList>
            <person name="Roberts W.R."/>
            <person name="Alverson A.J."/>
        </authorList>
    </citation>
    <scope>NUCLEOTIDE SEQUENCE [LARGE SCALE GENOMIC DNA]</scope>
    <source>
        <strain evidence="7 8">AJA232-27</strain>
    </source>
</reference>
<dbReference type="CDD" id="cd02440">
    <property type="entry name" value="AdoMet_MTases"/>
    <property type="match status" value="1"/>
</dbReference>
<gene>
    <name evidence="7" type="ORF">ACHAWU_004386</name>
</gene>
<dbReference type="GO" id="GO:0008168">
    <property type="term" value="F:methyltransferase activity"/>
    <property type="evidence" value="ECO:0007669"/>
    <property type="project" value="UniProtKB-KW"/>
</dbReference>
<name>A0ABD3N7F9_9STRA</name>
<evidence type="ECO:0000256" key="4">
    <source>
        <dbReference type="PROSITE-ProRule" id="PRU01024"/>
    </source>
</evidence>
<feature type="compositionally biased region" description="Low complexity" evidence="5">
    <location>
        <begin position="206"/>
        <end position="218"/>
    </location>
</feature>
<keyword evidence="8" id="KW-1185">Reference proteome</keyword>
<comment type="similarity">
    <text evidence="4">Belongs to the class I-like SAM-binding methyltransferase superfamily. RNA M5U methyltransferase family.</text>
</comment>
<dbReference type="InterPro" id="IPR045850">
    <property type="entry name" value="TRM2_met"/>
</dbReference>
<proteinExistence type="inferred from homology"/>
<evidence type="ECO:0000256" key="2">
    <source>
        <dbReference type="ARBA" id="ARBA00022679"/>
    </source>
</evidence>
<feature type="compositionally biased region" description="Acidic residues" evidence="5">
    <location>
        <begin position="172"/>
        <end position="188"/>
    </location>
</feature>
<dbReference type="Gene3D" id="3.40.50.150">
    <property type="entry name" value="Vaccinia Virus protein VP39"/>
    <property type="match status" value="1"/>
</dbReference>
<feature type="active site" description="Nucleophile" evidence="4">
    <location>
        <position position="736"/>
    </location>
</feature>
<feature type="region of interest" description="Disordered" evidence="5">
    <location>
        <begin position="1"/>
        <end position="69"/>
    </location>
</feature>
<comment type="caution">
    <text evidence="4">Lacks conserved residue(s) required for the propagation of feature annotation.</text>
</comment>
<sequence length="798" mass="88233">MDVEHPAAATTMDVERQNVAHPAAAAADGEDRNNSDGVTSAAPANVDAETAAPSVTTSTSNRFESDSMRAKFDHSSRKVVVHNVLKFMRSKDVTKLTSSWINQYNSSNSNHQIQIVNARKPPKDSWIKVTLAHEEMVTPFITFINSGGKDGNALVNERGRPLFAKRVDEMLDHDDNDDHDHEDDESDATDGRKRKGTVHANDTPIDNDSNGSDNNGNNKRFKSDTQQKPSLSDDEVRDAITPLWRLSYEEQLSSKIREMVNKCANKIVKEIKAKFRTLEKEAKRGHRKEVIKLYRWLNQNRAINMQQPVPSPRTSEYRNKVEFTFGYRLVPEENEVVEEKDGSEGNGVNVVNNTNEASATTTTNERHDNAHDVVDASSASATTNAGESDVPNPTNTNNYRQVPAVGFLAQGWAGGVYPPHPLQNIPNWSCSIADILNTDFLPKSSIPPYDSKTHRGVWRSVTIRASLRTKECMVIVLHAPAKGGAGAREDGSDDYSSVFEEEKARLIELLTQSVLRVVERSFPKEDHDGSEDVTPVSSLKGDDNEAENGIRVTSIFFQEYEGLSNPGPDHPVQHIYGKEFIEEKLGNCTFQISPGAFFQVNTDGAEVLYNIVVDRIREVTSDPMQTLLLDVCCGTGTIGLTCLNQGVVGKLVGVDIAEPAIADAKLNASKNGYTDKSLAQFIASPAEKILPDIMRDIPRNTPVVAVVDPARDGLHGIVVRALRANEKIQRLVYVSCNPIGTLTRDAAMLCGPPTKKYPGIPYKPTMAQPVDMFPLTKHCEMVMTFDRMSKEEYEKHHS</sequence>
<dbReference type="InterPro" id="IPR029063">
    <property type="entry name" value="SAM-dependent_MTases_sf"/>
</dbReference>
<dbReference type="AlphaFoldDB" id="A0ABD3N7F9"/>
<comment type="caution">
    <text evidence="7">The sequence shown here is derived from an EMBL/GenBank/DDBJ whole genome shotgun (WGS) entry which is preliminary data.</text>
</comment>